<protein>
    <submittedName>
        <fullName evidence="5">Glycosyltransferase, catalytic subunit of cellulose synthase and poly-beta-1,6-N-acetylglucosamine synthase</fullName>
    </submittedName>
</protein>
<evidence type="ECO:0000256" key="1">
    <source>
        <dbReference type="ARBA" id="ARBA00006739"/>
    </source>
</evidence>
<feature type="transmembrane region" description="Helical" evidence="4">
    <location>
        <begin position="348"/>
        <end position="369"/>
    </location>
</feature>
<dbReference type="SUPFAM" id="SSF53448">
    <property type="entry name" value="Nucleotide-diphospho-sugar transferases"/>
    <property type="match status" value="1"/>
</dbReference>
<dbReference type="Pfam" id="PF13641">
    <property type="entry name" value="Glyco_tranf_2_3"/>
    <property type="match status" value="1"/>
</dbReference>
<keyword evidence="4" id="KW-0472">Membrane</keyword>
<gene>
    <name evidence="5" type="ORF">SAMN05421854_102327</name>
</gene>
<feature type="transmembrane region" description="Helical" evidence="4">
    <location>
        <begin position="316"/>
        <end position="336"/>
    </location>
</feature>
<keyword evidence="4" id="KW-1133">Transmembrane helix</keyword>
<evidence type="ECO:0000256" key="4">
    <source>
        <dbReference type="SAM" id="Phobius"/>
    </source>
</evidence>
<sequence>MTQPWWFVLLLCWWPVHNLVLAAFAWRAPRPATERASRPLLFWIVIPALNEERVIANTVRNALRLGSPETPVRVLVIDDGSDDATPEIVAGIADDRLHVLRRDLPQARQGKGEALNAGYRYVDAIAEREGTGSQTVVGIIDGDGRGSTGLLTEVAAMLRSRGVGAVQCRVRIHNRHRLLALLQDLEFGAIADAAQSLRDVLGSVGMGGNGQFTRLSVLRKFGPSPWSDCLVEDLELGLRLHLAGVRIRYTQRAWVTQQGLEDARRLLRQRTRWAQGNLQCSRHLRSLATSRFIAGTGLFDFLVYLVVPWLTVPLSLIAAALLVIVPAALLTGNTLGGLVAETGNLAQAVAWWLAALLLPGIMWAIVYFARLRDEPPHRALLAGLCYPAFLLLGVLATWRAVFRIVLKRNVWAKTERLAELPA</sequence>
<keyword evidence="2" id="KW-0328">Glycosyltransferase</keyword>
<dbReference type="STRING" id="112413.SAMN05421854_102327"/>
<organism evidence="5 6">
    <name type="scientific">Amycolatopsis rubida</name>
    <dbReference type="NCBI Taxonomy" id="112413"/>
    <lineage>
        <taxon>Bacteria</taxon>
        <taxon>Bacillati</taxon>
        <taxon>Actinomycetota</taxon>
        <taxon>Actinomycetes</taxon>
        <taxon>Pseudonocardiales</taxon>
        <taxon>Pseudonocardiaceae</taxon>
        <taxon>Amycolatopsis</taxon>
    </lineage>
</organism>
<dbReference type="PANTHER" id="PTHR43630:SF1">
    <property type="entry name" value="POLY-BETA-1,6-N-ACETYL-D-GLUCOSAMINE SYNTHASE"/>
    <property type="match status" value="1"/>
</dbReference>
<proteinExistence type="inferred from homology"/>
<accession>A0A1I5I9E7</accession>
<evidence type="ECO:0000313" key="6">
    <source>
        <dbReference type="Proteomes" id="UP000199137"/>
    </source>
</evidence>
<feature type="transmembrane region" description="Helical" evidence="4">
    <location>
        <begin position="381"/>
        <end position="406"/>
    </location>
</feature>
<comment type="similarity">
    <text evidence="1">Belongs to the glycosyltransferase 2 family.</text>
</comment>
<dbReference type="OrthoDB" id="9806824at2"/>
<evidence type="ECO:0000256" key="2">
    <source>
        <dbReference type="ARBA" id="ARBA00022676"/>
    </source>
</evidence>
<dbReference type="InterPro" id="IPR029044">
    <property type="entry name" value="Nucleotide-diphossugar_trans"/>
</dbReference>
<keyword evidence="4" id="KW-0812">Transmembrane</keyword>
<dbReference type="AlphaFoldDB" id="A0A1I5I9E7"/>
<dbReference type="Proteomes" id="UP000199137">
    <property type="component" value="Unassembled WGS sequence"/>
</dbReference>
<dbReference type="GO" id="GO:0016757">
    <property type="term" value="F:glycosyltransferase activity"/>
    <property type="evidence" value="ECO:0007669"/>
    <property type="project" value="UniProtKB-KW"/>
</dbReference>
<evidence type="ECO:0000313" key="5">
    <source>
        <dbReference type="EMBL" id="SFO56736.1"/>
    </source>
</evidence>
<dbReference type="EMBL" id="FOWC01000002">
    <property type="protein sequence ID" value="SFO56736.1"/>
    <property type="molecule type" value="Genomic_DNA"/>
</dbReference>
<name>A0A1I5I9E7_9PSEU</name>
<feature type="transmembrane region" description="Helical" evidence="4">
    <location>
        <begin position="6"/>
        <end position="26"/>
    </location>
</feature>
<keyword evidence="3 5" id="KW-0808">Transferase</keyword>
<dbReference type="RefSeq" id="WP_093572960.1">
    <property type="nucleotide sequence ID" value="NZ_FOWC01000002.1"/>
</dbReference>
<evidence type="ECO:0000256" key="3">
    <source>
        <dbReference type="ARBA" id="ARBA00022679"/>
    </source>
</evidence>
<dbReference type="PANTHER" id="PTHR43630">
    <property type="entry name" value="POLY-BETA-1,6-N-ACETYL-D-GLUCOSAMINE SYNTHASE"/>
    <property type="match status" value="1"/>
</dbReference>
<reference evidence="5 6" key="1">
    <citation type="submission" date="2016-10" db="EMBL/GenBank/DDBJ databases">
        <authorList>
            <person name="de Groot N.N."/>
        </authorList>
    </citation>
    <scope>NUCLEOTIDE SEQUENCE [LARGE SCALE GENOMIC DNA]</scope>
    <source>
        <strain evidence="5 6">DSM 44637</strain>
    </source>
</reference>
<feature type="transmembrane region" description="Helical" evidence="4">
    <location>
        <begin position="292"/>
        <end position="310"/>
    </location>
</feature>
<dbReference type="Gene3D" id="3.90.550.10">
    <property type="entry name" value="Spore Coat Polysaccharide Biosynthesis Protein SpsA, Chain A"/>
    <property type="match status" value="1"/>
</dbReference>